<name>A0A2K4FAX3_9STAP</name>
<keyword evidence="7" id="KW-1185">Reference proteome</keyword>
<feature type="domain" description="Carbohydrate kinase FGGY N-terminal" evidence="4">
    <location>
        <begin position="17"/>
        <end position="240"/>
    </location>
</feature>
<accession>A0A2K4FAX3</accession>
<keyword evidence="3" id="KW-0418">Kinase</keyword>
<protein>
    <submittedName>
        <fullName evidence="6">ATPase</fullName>
    </submittedName>
</protein>
<dbReference type="GeneID" id="98298716"/>
<dbReference type="InterPro" id="IPR050406">
    <property type="entry name" value="FGGY_Carb_Kinase"/>
</dbReference>
<comment type="caution">
    <text evidence="6">The sequence shown here is derived from an EMBL/GenBank/DDBJ whole genome shotgun (WGS) entry which is preliminary data.</text>
</comment>
<evidence type="ECO:0000259" key="5">
    <source>
        <dbReference type="Pfam" id="PF02782"/>
    </source>
</evidence>
<dbReference type="PANTHER" id="PTHR43095">
    <property type="entry name" value="SUGAR KINASE"/>
    <property type="match status" value="1"/>
</dbReference>
<keyword evidence="2" id="KW-0808">Transferase</keyword>
<dbReference type="SUPFAM" id="SSF53067">
    <property type="entry name" value="Actin-like ATPase domain"/>
    <property type="match status" value="2"/>
</dbReference>
<reference evidence="6 7" key="1">
    <citation type="submission" date="2017-08" db="EMBL/GenBank/DDBJ databases">
        <title>Draft genome sequences of 64 type strains of genus Staph aureus.</title>
        <authorList>
            <person name="Cole K."/>
            <person name="Golubchik T."/>
            <person name="Russell J."/>
            <person name="Foster D."/>
            <person name="Llewelyn M."/>
            <person name="Wilson D."/>
            <person name="Crook D."/>
            <person name="Paul J."/>
        </authorList>
    </citation>
    <scope>NUCLEOTIDE SEQUENCE [LARGE SCALE GENOMIC DNA]</scope>
    <source>
        <strain evidence="6 7">DSM 29875</strain>
    </source>
</reference>
<dbReference type="GO" id="GO:0005975">
    <property type="term" value="P:carbohydrate metabolic process"/>
    <property type="evidence" value="ECO:0007669"/>
    <property type="project" value="InterPro"/>
</dbReference>
<dbReference type="CDD" id="cd07809">
    <property type="entry name" value="ASKHA_NBD_FGGY_BaXK-like"/>
    <property type="match status" value="1"/>
</dbReference>
<dbReference type="PANTHER" id="PTHR43095:SF5">
    <property type="entry name" value="XYLULOSE KINASE"/>
    <property type="match status" value="1"/>
</dbReference>
<organism evidence="6 7">
    <name type="scientific">Staphylococcus argensis</name>
    <dbReference type="NCBI Taxonomy" id="1607738"/>
    <lineage>
        <taxon>Bacteria</taxon>
        <taxon>Bacillati</taxon>
        <taxon>Bacillota</taxon>
        <taxon>Bacilli</taxon>
        <taxon>Bacillales</taxon>
        <taxon>Staphylococcaceae</taxon>
        <taxon>Staphylococcus</taxon>
    </lineage>
</organism>
<dbReference type="AlphaFoldDB" id="A0A2K4FAX3"/>
<comment type="similarity">
    <text evidence="1">Belongs to the FGGY kinase family.</text>
</comment>
<evidence type="ECO:0000313" key="7">
    <source>
        <dbReference type="Proteomes" id="UP000242712"/>
    </source>
</evidence>
<evidence type="ECO:0000256" key="1">
    <source>
        <dbReference type="ARBA" id="ARBA00009156"/>
    </source>
</evidence>
<dbReference type="EMBL" id="PPPX01000016">
    <property type="protein sequence ID" value="POA08441.1"/>
    <property type="molecule type" value="Genomic_DNA"/>
</dbReference>
<feature type="domain" description="Carbohydrate kinase FGGY C-terminal" evidence="5">
    <location>
        <begin position="277"/>
        <end position="474"/>
    </location>
</feature>
<proteinExistence type="inferred from homology"/>
<dbReference type="InterPro" id="IPR018485">
    <property type="entry name" value="FGGY_C"/>
</dbReference>
<dbReference type="InterPro" id="IPR043129">
    <property type="entry name" value="ATPase_NBD"/>
</dbReference>
<evidence type="ECO:0000256" key="3">
    <source>
        <dbReference type="ARBA" id="ARBA00022777"/>
    </source>
</evidence>
<dbReference type="Gene3D" id="3.30.420.40">
    <property type="match status" value="2"/>
</dbReference>
<dbReference type="Proteomes" id="UP000242712">
    <property type="component" value="Unassembled WGS sequence"/>
</dbReference>
<dbReference type="Pfam" id="PF00370">
    <property type="entry name" value="FGGY_N"/>
    <property type="match status" value="1"/>
</dbReference>
<evidence type="ECO:0000256" key="2">
    <source>
        <dbReference type="ARBA" id="ARBA00022679"/>
    </source>
</evidence>
<dbReference type="Pfam" id="PF02782">
    <property type="entry name" value="FGGY_C"/>
    <property type="match status" value="1"/>
</dbReference>
<dbReference type="RefSeq" id="WP_103372226.1">
    <property type="nucleotide sequence ID" value="NZ_CBCRVO010000002.1"/>
</dbReference>
<dbReference type="InterPro" id="IPR018484">
    <property type="entry name" value="FGGY_N"/>
</dbReference>
<dbReference type="OrthoDB" id="9760563at2"/>
<gene>
    <name evidence="6" type="ORF">CD039_10210</name>
</gene>
<evidence type="ECO:0000313" key="6">
    <source>
        <dbReference type="EMBL" id="POA08441.1"/>
    </source>
</evidence>
<evidence type="ECO:0000259" key="4">
    <source>
        <dbReference type="Pfam" id="PF00370"/>
    </source>
</evidence>
<sequence length="540" mass="60098">MTTSEIKQLIDAGQLSIGIEFGSTRIKTVAIDPECRTIATGSFEWENQFKHGYWTYSMNDVWVGLQRSYAEMTDAIKDQYDTTVRNIASLGISGMMHGYLVFDEHDDLLVPFRTWRNNNANEAASILREDFQVNIPERWSIAQLYQSAIDKEEHVPHVRYMTTLAGYVHWYLSGERVLGIGDASGMFPIDSDTLTYRSDLLQRFNTHFHEAGYTQQIEDILPEVVVAGQSAGRLTEIGAKLIDPHEELEAGCPMCAPEADAATGMVATNSVAPRTGNVSAGTSIFSMIVLEKQIQQLYPEVDIVSTPDGYEVAMIHANNCTSDINAWVGIFEELLQRLGVDYDKNNLFTTLFESALDGDDDLGQLLSIGYVSGEFITDVPQGYPLLLRSLDSNFNLANFIKSQIYSAFATLKIGIDLLKENEQIQIDSMLGHGGIFTTKEVAQRYMAAALESPVSVMQTASEGGAWGIAVLARYLVAEHKDLAQFLNDSAFEASDAITIEPTEAEIDSFRNYTERFKAGMELEHVAGQQFNSNKDRKRDQ</sequence>
<dbReference type="GO" id="GO:0016301">
    <property type="term" value="F:kinase activity"/>
    <property type="evidence" value="ECO:0007669"/>
    <property type="project" value="UniProtKB-KW"/>
</dbReference>